<dbReference type="Pfam" id="PF13379">
    <property type="entry name" value="NMT1_2"/>
    <property type="match status" value="1"/>
</dbReference>
<organism evidence="1 2">
    <name type="scientific">Candidatus Mcinerneyibacterium aminivorans</name>
    <dbReference type="NCBI Taxonomy" id="2703815"/>
    <lineage>
        <taxon>Bacteria</taxon>
        <taxon>Candidatus Macinerneyibacteriota</taxon>
        <taxon>Candidatus Mcinerneyibacteria</taxon>
        <taxon>Candidatus Mcinerneyibacteriales</taxon>
        <taxon>Candidatus Mcinerneyibacteriaceae</taxon>
        <taxon>Candidatus Mcinerneyibacterium</taxon>
    </lineage>
</organism>
<dbReference type="Gene3D" id="3.40.190.10">
    <property type="entry name" value="Periplasmic binding protein-like II"/>
    <property type="match status" value="2"/>
</dbReference>
<comment type="caution">
    <text evidence="1">The sequence shown here is derived from an EMBL/GenBank/DDBJ whole genome shotgun (WGS) entry which is preliminary data.</text>
</comment>
<evidence type="ECO:0000313" key="1">
    <source>
        <dbReference type="EMBL" id="TYB30353.1"/>
    </source>
</evidence>
<dbReference type="PANTHER" id="PTHR30024">
    <property type="entry name" value="ALIPHATIC SULFONATES-BINDING PROTEIN-RELATED"/>
    <property type="match status" value="1"/>
</dbReference>
<name>A0A5D0MFK2_9BACT</name>
<sequence>MKKYLSIFLVFVLVSGFVYGLEIVAPKGPPSVPLIKLTEDNPNYKLSLYTDILTEVIPEFMKADEKIYVMPTNVMAKFYNKNVNLKILNVTSSGMLYILSNSNKIKTISDLKNDKIYVPAPGSSPDIVTRYYLKKKGINVDIKYSSSPEIAKLFIAGKIQNCVLPEPYASKAIFMNKKAKRILNFKEGWKNIAGTDQIPQVGLVAKVSYIEANKKEIDKFLMDYKKAVNWVNNNPKIAAKLASKKLGISEKIIELSIPKMNLISLQSKQAYKVLKNYFNILNEDNKKVIGGKIPDEKIIYK</sequence>
<accession>A0A5D0MFK2</accession>
<dbReference type="EMBL" id="VSIX01000139">
    <property type="protein sequence ID" value="TYB30353.1"/>
    <property type="molecule type" value="Genomic_DNA"/>
</dbReference>
<proteinExistence type="predicted"/>
<dbReference type="Proteomes" id="UP000324143">
    <property type="component" value="Unassembled WGS sequence"/>
</dbReference>
<dbReference type="InterPro" id="IPR027024">
    <property type="entry name" value="UCP027386_ABC_sbc_TM0202"/>
</dbReference>
<dbReference type="SUPFAM" id="SSF53850">
    <property type="entry name" value="Periplasmic binding protein-like II"/>
    <property type="match status" value="1"/>
</dbReference>
<dbReference type="PANTHER" id="PTHR30024:SF46">
    <property type="entry name" value="ABC TRANSPORTER, SUBSTRATE-BINDING LIPOPROTEIN"/>
    <property type="match status" value="1"/>
</dbReference>
<evidence type="ECO:0000313" key="2">
    <source>
        <dbReference type="Proteomes" id="UP000324143"/>
    </source>
</evidence>
<gene>
    <name evidence="1" type="ORF">FXF47_09445</name>
</gene>
<reference evidence="1" key="1">
    <citation type="submission" date="2019-08" db="EMBL/GenBank/DDBJ databases">
        <title>Genomic characterization of a novel candidate phylum (ARYD3) from a high temperature, high salinity tertiary oil reservoir in north central Oklahoma, USA.</title>
        <authorList>
            <person name="Youssef N.H."/>
            <person name="Yadav A."/>
            <person name="Elshahed M.S."/>
        </authorList>
    </citation>
    <scope>NUCLEOTIDE SEQUENCE [LARGE SCALE GENOMIC DNA]</scope>
    <source>
        <strain evidence="1">ARYD3</strain>
    </source>
</reference>
<protein>
    <submittedName>
        <fullName evidence="1">ABC transporter substrate-binding protein</fullName>
    </submittedName>
</protein>
<dbReference type="AlphaFoldDB" id="A0A5D0MFK2"/>
<keyword evidence="2" id="KW-1185">Reference proteome</keyword>
<dbReference type="PIRSF" id="PIRSF027386">
    <property type="entry name" value="UCP027386_ABC_sbc_TM0202"/>
    <property type="match status" value="1"/>
</dbReference>